<feature type="domain" description="DUF7041" evidence="2">
    <location>
        <begin position="10"/>
        <end position="95"/>
    </location>
</feature>
<dbReference type="InterPro" id="IPR055469">
    <property type="entry name" value="DUF7041"/>
</dbReference>
<dbReference type="EMBL" id="BMAO01014379">
    <property type="protein sequence ID" value="GFQ94583.1"/>
    <property type="molecule type" value="Genomic_DNA"/>
</dbReference>
<proteinExistence type="predicted"/>
<reference evidence="3" key="1">
    <citation type="submission" date="2020-07" db="EMBL/GenBank/DDBJ databases">
        <title>Multicomponent nature underlies the extraordinary mechanical properties of spider dragline silk.</title>
        <authorList>
            <person name="Kono N."/>
            <person name="Nakamura H."/>
            <person name="Mori M."/>
            <person name="Yoshida Y."/>
            <person name="Ohtoshi R."/>
            <person name="Malay A.D."/>
            <person name="Moran D.A.P."/>
            <person name="Tomita M."/>
            <person name="Numata K."/>
            <person name="Arakawa K."/>
        </authorList>
    </citation>
    <scope>NUCLEOTIDE SEQUENCE</scope>
</reference>
<dbReference type="OrthoDB" id="6429473at2759"/>
<dbReference type="AlphaFoldDB" id="A0A8X6G339"/>
<protein>
    <submittedName>
        <fullName evidence="3">Transposon Tf2-9 polyprotein</fullName>
    </submittedName>
</protein>
<dbReference type="PANTHER" id="PTHR33327:SF3">
    <property type="entry name" value="RNA-DIRECTED DNA POLYMERASE"/>
    <property type="match status" value="1"/>
</dbReference>
<dbReference type="Proteomes" id="UP000887116">
    <property type="component" value="Unassembled WGS sequence"/>
</dbReference>
<evidence type="ECO:0000313" key="4">
    <source>
        <dbReference type="Proteomes" id="UP000887116"/>
    </source>
</evidence>
<keyword evidence="4" id="KW-1185">Reference proteome</keyword>
<name>A0A8X6G339_TRICU</name>
<organism evidence="3 4">
    <name type="scientific">Trichonephila clavata</name>
    <name type="common">Joro spider</name>
    <name type="synonym">Nephila clavata</name>
    <dbReference type="NCBI Taxonomy" id="2740835"/>
    <lineage>
        <taxon>Eukaryota</taxon>
        <taxon>Metazoa</taxon>
        <taxon>Ecdysozoa</taxon>
        <taxon>Arthropoda</taxon>
        <taxon>Chelicerata</taxon>
        <taxon>Arachnida</taxon>
        <taxon>Araneae</taxon>
        <taxon>Araneomorphae</taxon>
        <taxon>Entelegynae</taxon>
        <taxon>Araneoidea</taxon>
        <taxon>Nephilidae</taxon>
        <taxon>Trichonephila</taxon>
    </lineage>
</organism>
<evidence type="ECO:0000313" key="3">
    <source>
        <dbReference type="EMBL" id="GFQ94583.1"/>
    </source>
</evidence>
<evidence type="ECO:0000256" key="1">
    <source>
        <dbReference type="SAM" id="MobiDB-lite"/>
    </source>
</evidence>
<dbReference type="PANTHER" id="PTHR33327">
    <property type="entry name" value="ENDONUCLEASE"/>
    <property type="match status" value="1"/>
</dbReference>
<gene>
    <name evidence="3" type="primary">Tf2-9_331</name>
    <name evidence="3" type="ORF">TNCT_17091</name>
</gene>
<comment type="caution">
    <text evidence="3">The sequence shown here is derived from an EMBL/GenBank/DDBJ whole genome shotgun (WGS) entry which is preliminary data.</text>
</comment>
<sequence length="206" mass="22937">MAEVTAVKILPYNFSDPQLWFSTCERTFALGVPKAITDTCTKFNYIVSNLPPEAAAIVRDLIITPDETDPYGAIKAQLIQRTGESSQQEIWKLLTGEEIGDRKPSELLRTMNRRASSHNVPKELMLELFLQQLPTSVQTILASITPITVEKAAEVADRILEVSTPNVSLSTNAIASSSENRILQEIETEQKDRQSYNASKDSRAKK</sequence>
<feature type="region of interest" description="Disordered" evidence="1">
    <location>
        <begin position="187"/>
        <end position="206"/>
    </location>
</feature>
<dbReference type="Pfam" id="PF23055">
    <property type="entry name" value="DUF7041"/>
    <property type="match status" value="1"/>
</dbReference>
<evidence type="ECO:0000259" key="2">
    <source>
        <dbReference type="Pfam" id="PF23055"/>
    </source>
</evidence>
<accession>A0A8X6G339</accession>